<feature type="domain" description="AB hydrolase-1" evidence="2">
    <location>
        <begin position="76"/>
        <end position="289"/>
    </location>
</feature>
<keyword evidence="4" id="KW-1185">Reference proteome</keyword>
<evidence type="ECO:0000313" key="3">
    <source>
        <dbReference type="EMBL" id="GCE29926.1"/>
    </source>
</evidence>
<dbReference type="InterPro" id="IPR052897">
    <property type="entry name" value="Sec-Metab_Biosynth_Hydrolase"/>
</dbReference>
<dbReference type="InterPro" id="IPR006311">
    <property type="entry name" value="TAT_signal"/>
</dbReference>
<dbReference type="RefSeq" id="WP_218027583.1">
    <property type="nucleotide sequence ID" value="NZ_BIFT01000002.1"/>
</dbReference>
<dbReference type="PANTHER" id="PTHR37017:SF11">
    <property type="entry name" value="ESTERASE_LIPASE_THIOESTERASE DOMAIN-CONTAINING PROTEIN"/>
    <property type="match status" value="1"/>
</dbReference>
<reference evidence="4" key="1">
    <citation type="submission" date="2018-12" db="EMBL/GenBank/DDBJ databases">
        <title>Tengunoibacter tsumagoiensis gen. nov., sp. nov., Dictyobacter kobayashii sp. nov., D. alpinus sp. nov., and D. joshuensis sp. nov. and description of Dictyobacteraceae fam. nov. within the order Ktedonobacterales isolated from Tengu-no-mugimeshi.</title>
        <authorList>
            <person name="Wang C.M."/>
            <person name="Zheng Y."/>
            <person name="Sakai Y."/>
            <person name="Toyoda A."/>
            <person name="Minakuchi Y."/>
            <person name="Abe K."/>
            <person name="Yokota A."/>
            <person name="Yabe S."/>
        </authorList>
    </citation>
    <scope>NUCLEOTIDE SEQUENCE [LARGE SCALE GENOMIC DNA]</scope>
    <source>
        <strain evidence="4">Uno16</strain>
    </source>
</reference>
<dbReference type="Proteomes" id="UP000287171">
    <property type="component" value="Unassembled WGS sequence"/>
</dbReference>
<sequence>MRLTHRFTQKRASEAETRPGSTRRQFLTYLGAGAASTAIVSSMQAFSPATALAASNKNAGSASHFTPTAQPSGVNIVLVHGFWADGSSYSRIIPLLLAAGHTVWAPQLPLTAHLQDDVNATLAIMAQLQGPIVLVGHSYGGAVITNAGANQPNVTGLVYASAFAPDQGEVLGQYPQAPGTANLYPVTYPNTADTFLFINQQKFKESFAQDVDIIEAGIMASAQKPANVTHFTDPTTSVAWKTVPSWYLISTNDRMIPPETQQMFASRMKATTISVPSSHASIVSHPLQVFSLIQAAAKASVIKS</sequence>
<dbReference type="Gene3D" id="3.40.50.1820">
    <property type="entry name" value="alpha/beta hydrolase"/>
    <property type="match status" value="1"/>
</dbReference>
<dbReference type="EMBL" id="BIFT01000002">
    <property type="protein sequence ID" value="GCE29926.1"/>
    <property type="molecule type" value="Genomic_DNA"/>
</dbReference>
<gene>
    <name evidence="3" type="ORF">KDA_54100</name>
</gene>
<feature type="region of interest" description="Disordered" evidence="1">
    <location>
        <begin position="1"/>
        <end position="20"/>
    </location>
</feature>
<dbReference type="InterPro" id="IPR000073">
    <property type="entry name" value="AB_hydrolase_1"/>
</dbReference>
<dbReference type="PANTHER" id="PTHR37017">
    <property type="entry name" value="AB HYDROLASE-1 DOMAIN-CONTAINING PROTEIN-RELATED"/>
    <property type="match status" value="1"/>
</dbReference>
<dbReference type="Pfam" id="PF12697">
    <property type="entry name" value="Abhydrolase_6"/>
    <property type="match status" value="1"/>
</dbReference>
<proteinExistence type="predicted"/>
<organism evidence="3 4">
    <name type="scientific">Dictyobacter alpinus</name>
    <dbReference type="NCBI Taxonomy" id="2014873"/>
    <lineage>
        <taxon>Bacteria</taxon>
        <taxon>Bacillati</taxon>
        <taxon>Chloroflexota</taxon>
        <taxon>Ktedonobacteria</taxon>
        <taxon>Ktedonobacterales</taxon>
        <taxon>Dictyobacteraceae</taxon>
        <taxon>Dictyobacter</taxon>
    </lineage>
</organism>
<evidence type="ECO:0000259" key="2">
    <source>
        <dbReference type="Pfam" id="PF12697"/>
    </source>
</evidence>
<dbReference type="PROSITE" id="PS51318">
    <property type="entry name" value="TAT"/>
    <property type="match status" value="1"/>
</dbReference>
<dbReference type="InterPro" id="IPR029058">
    <property type="entry name" value="AB_hydrolase_fold"/>
</dbReference>
<dbReference type="SUPFAM" id="SSF53474">
    <property type="entry name" value="alpha/beta-Hydrolases"/>
    <property type="match status" value="1"/>
</dbReference>
<evidence type="ECO:0000256" key="1">
    <source>
        <dbReference type="SAM" id="MobiDB-lite"/>
    </source>
</evidence>
<evidence type="ECO:0000313" key="4">
    <source>
        <dbReference type="Proteomes" id="UP000287171"/>
    </source>
</evidence>
<accession>A0A402BF53</accession>
<comment type="caution">
    <text evidence="3">The sequence shown here is derived from an EMBL/GenBank/DDBJ whole genome shotgun (WGS) entry which is preliminary data.</text>
</comment>
<dbReference type="AlphaFoldDB" id="A0A402BF53"/>
<protein>
    <recommendedName>
        <fullName evidence="2">AB hydrolase-1 domain-containing protein</fullName>
    </recommendedName>
</protein>
<name>A0A402BF53_9CHLR</name>